<dbReference type="AlphaFoldDB" id="A0A413T5F0"/>
<protein>
    <submittedName>
        <fullName evidence="6">AAA family ATPase</fullName>
    </submittedName>
</protein>
<dbReference type="SMART" id="SM00382">
    <property type="entry name" value="AAA"/>
    <property type="match status" value="1"/>
</dbReference>
<dbReference type="Pfam" id="PF00004">
    <property type="entry name" value="AAA"/>
    <property type="match status" value="1"/>
</dbReference>
<dbReference type="Proteomes" id="UP000283855">
    <property type="component" value="Unassembled WGS sequence"/>
</dbReference>
<dbReference type="InterPro" id="IPR027417">
    <property type="entry name" value="P-loop_NTPase"/>
</dbReference>
<organism evidence="6 7">
    <name type="scientific">Phocaeicola coprophilus</name>
    <dbReference type="NCBI Taxonomy" id="387090"/>
    <lineage>
        <taxon>Bacteria</taxon>
        <taxon>Pseudomonadati</taxon>
        <taxon>Bacteroidota</taxon>
        <taxon>Bacteroidia</taxon>
        <taxon>Bacteroidales</taxon>
        <taxon>Bacteroidaceae</taxon>
        <taxon>Phocaeicola</taxon>
    </lineage>
</organism>
<feature type="compositionally biased region" description="Low complexity" evidence="4">
    <location>
        <begin position="303"/>
        <end position="317"/>
    </location>
</feature>
<dbReference type="Gene3D" id="3.40.50.300">
    <property type="entry name" value="P-loop containing nucleotide triphosphate hydrolases"/>
    <property type="match status" value="1"/>
</dbReference>
<name>A0A413T5F0_9BACT</name>
<feature type="region of interest" description="Disordered" evidence="4">
    <location>
        <begin position="294"/>
        <end position="323"/>
    </location>
</feature>
<dbReference type="InterPro" id="IPR003959">
    <property type="entry name" value="ATPase_AAA_core"/>
</dbReference>
<evidence type="ECO:0000256" key="4">
    <source>
        <dbReference type="SAM" id="MobiDB-lite"/>
    </source>
</evidence>
<dbReference type="PANTHER" id="PTHR43392">
    <property type="entry name" value="AAA-TYPE ATPASE FAMILY PROTEIN / ANKYRIN REPEAT FAMILY PROTEIN"/>
    <property type="match status" value="1"/>
</dbReference>
<dbReference type="EMBL" id="QSFT01000001">
    <property type="protein sequence ID" value="RHA79023.1"/>
    <property type="molecule type" value="Genomic_DNA"/>
</dbReference>
<dbReference type="Pfam" id="PF17866">
    <property type="entry name" value="AAA_lid_6"/>
    <property type="match status" value="1"/>
</dbReference>
<comment type="caution">
    <text evidence="6">The sequence shown here is derived from an EMBL/GenBank/DDBJ whole genome shotgun (WGS) entry which is preliminary data.</text>
</comment>
<dbReference type="Gene3D" id="1.10.8.60">
    <property type="match status" value="1"/>
</dbReference>
<dbReference type="SUPFAM" id="SSF52540">
    <property type="entry name" value="P-loop containing nucleoside triphosphate hydrolases"/>
    <property type="match status" value="1"/>
</dbReference>
<feature type="domain" description="AAA+ ATPase" evidence="5">
    <location>
        <begin position="374"/>
        <end position="514"/>
    </location>
</feature>
<evidence type="ECO:0000256" key="2">
    <source>
        <dbReference type="ARBA" id="ARBA00022741"/>
    </source>
</evidence>
<dbReference type="InterPro" id="IPR041627">
    <property type="entry name" value="AAA_lid_6"/>
</dbReference>
<dbReference type="InterPro" id="IPR000641">
    <property type="entry name" value="CbxX/CfxQ"/>
</dbReference>
<evidence type="ECO:0000259" key="5">
    <source>
        <dbReference type="SMART" id="SM00382"/>
    </source>
</evidence>
<gene>
    <name evidence="6" type="ORF">DW921_00760</name>
</gene>
<dbReference type="GO" id="GO:0005524">
    <property type="term" value="F:ATP binding"/>
    <property type="evidence" value="ECO:0007669"/>
    <property type="project" value="UniProtKB-KW"/>
</dbReference>
<reference evidence="6 7" key="1">
    <citation type="submission" date="2018-08" db="EMBL/GenBank/DDBJ databases">
        <title>A genome reference for cultivated species of the human gut microbiota.</title>
        <authorList>
            <person name="Zou Y."/>
            <person name="Xue W."/>
            <person name="Luo G."/>
        </authorList>
    </citation>
    <scope>NUCLEOTIDE SEQUENCE [LARGE SCALE GENOMIC DNA]</scope>
    <source>
        <strain evidence="6 7">AM42-38</strain>
    </source>
</reference>
<dbReference type="RefSeq" id="WP_118399833.1">
    <property type="nucleotide sequence ID" value="NZ_CABJGD010000001.1"/>
</dbReference>
<evidence type="ECO:0000256" key="1">
    <source>
        <dbReference type="ARBA" id="ARBA00010378"/>
    </source>
</evidence>
<keyword evidence="3" id="KW-0067">ATP-binding</keyword>
<keyword evidence="2" id="KW-0547">Nucleotide-binding</keyword>
<dbReference type="FunFam" id="3.40.50.300:FF:000216">
    <property type="entry name" value="Type VII secretion ATPase EccA"/>
    <property type="match status" value="1"/>
</dbReference>
<dbReference type="InterPro" id="IPR003593">
    <property type="entry name" value="AAA+_ATPase"/>
</dbReference>
<dbReference type="PRINTS" id="PR00819">
    <property type="entry name" value="CBXCFQXSUPER"/>
</dbReference>
<evidence type="ECO:0000256" key="3">
    <source>
        <dbReference type="ARBA" id="ARBA00022840"/>
    </source>
</evidence>
<comment type="similarity">
    <text evidence="1">Belongs to the CbxX/CfxQ family.</text>
</comment>
<evidence type="ECO:0000313" key="6">
    <source>
        <dbReference type="EMBL" id="RHA79023.1"/>
    </source>
</evidence>
<evidence type="ECO:0000313" key="7">
    <source>
        <dbReference type="Proteomes" id="UP000283855"/>
    </source>
</evidence>
<sequence>MKNLVLRAMRSFDESLTGPEYACNQLVVEMISDEPLTDTNELDVRIYSADYQLTGSDSRKFSSRKTPLKIRFQLVSDSFWDESLYHVFIFRNGYPQWYAALSPENKYEKWSRTRLENIRLHPDQKFFAEQLCNTAWWPKLYEGKFKTLPVQELIRRFRIYTDPAQVLPCLLVDSSRTLLAKAFTFFILSNYFTGSNVDDRFSLSLKELMTGDITWKQLKQKTARKKVIIIEIGDLEINSQKTIILTRAADLIRNRAPQDPVYIFHGKCEYISSLFQECQAFESLFTNETTFHILPPESEPDSSESLPFDTPLPFDDPTNPPSQSRNFNAPCAAELELQEMVGLHRVKEDMAEARMMACFLQRRKDLSLDSGTENRHHMLFLGNPGTGKTTVARLAGKMYHYIGVLSSGHTVEVSRTDLVGEYIGQTEKKMKEVIDKARGGVLFIDEAYTLIEKDTYSKDYGKEVIQALLTVLSEPNPDMIIILAGYEDKMHILLQSNPGLKDRFPLRFYFDDYTAEELLEMAHRSLQQRNFILTPEADRQLELLVREASAQRDEYFGNGRWIHNLINQGILKSMARRIMSLPHPDISSRKLFCTIEACDITSAAQRFQECYPLKLKASARIGFRA</sequence>
<dbReference type="GO" id="GO:0016887">
    <property type="term" value="F:ATP hydrolysis activity"/>
    <property type="evidence" value="ECO:0007669"/>
    <property type="project" value="InterPro"/>
</dbReference>
<dbReference type="InterPro" id="IPR050773">
    <property type="entry name" value="CbxX/CfxQ_RuBisCO_ESX"/>
</dbReference>
<accession>A0A413T5F0</accession>
<proteinExistence type="inferred from homology"/>
<dbReference type="PANTHER" id="PTHR43392:SF2">
    <property type="entry name" value="AAA-TYPE ATPASE FAMILY PROTEIN _ ANKYRIN REPEAT FAMILY PROTEIN"/>
    <property type="match status" value="1"/>
</dbReference>